<evidence type="ECO:0000313" key="3">
    <source>
        <dbReference type="Proteomes" id="UP001231189"/>
    </source>
</evidence>
<protein>
    <recommendedName>
        <fullName evidence="1">KIB1-4 beta-propeller domain-containing protein</fullName>
    </recommendedName>
</protein>
<reference evidence="2" key="1">
    <citation type="submission" date="2023-07" db="EMBL/GenBank/DDBJ databases">
        <title>A chromosome-level genome assembly of Lolium multiflorum.</title>
        <authorList>
            <person name="Chen Y."/>
            <person name="Copetti D."/>
            <person name="Kolliker R."/>
            <person name="Studer B."/>
        </authorList>
    </citation>
    <scope>NUCLEOTIDE SEQUENCE</scope>
    <source>
        <strain evidence="2">02402/16</strain>
        <tissue evidence="2">Leaf</tissue>
    </source>
</reference>
<dbReference type="EMBL" id="JAUUTY010000003">
    <property type="protein sequence ID" value="KAK1666346.1"/>
    <property type="molecule type" value="Genomic_DNA"/>
</dbReference>
<dbReference type="Gene3D" id="1.20.1280.50">
    <property type="match status" value="1"/>
</dbReference>
<proteinExistence type="predicted"/>
<dbReference type="PANTHER" id="PTHR44586">
    <property type="entry name" value="F-BOX DOMAIN CONTAINING PROTEIN, EXPRESSED"/>
    <property type="match status" value="1"/>
</dbReference>
<accession>A0AAD8SXU4</accession>
<gene>
    <name evidence="2" type="ORF">QYE76_054505</name>
</gene>
<feature type="domain" description="KIB1-4 beta-propeller" evidence="1">
    <location>
        <begin position="68"/>
        <end position="225"/>
    </location>
</feature>
<sequence length="259" mass="28623">MDWSGLPLDVLIEFAVRLTVVDWLSFGAVCTAWKQAAETASKSGLRPKHEPPWLMLAGGGTDLAVADFISLQDGRCRSIALPKGPEPAIQKRAWFGSANGWLVTVDDECALHLLNPIRSSREMNATMRSGLRTTAGRYLLHCPGLGLGHLPESPCELPADNFLVGFVRRAVPWWDPVTGEYFVMMIHGPGNKLAFARERDAIWVVLPSTDHYNDAILYRGLFYSSAAWFRSGSLTARHLGQGWLFPSRQEATSWTATPT</sequence>
<dbReference type="Pfam" id="PF03478">
    <property type="entry name" value="Beta-prop_KIB1-4"/>
    <property type="match status" value="1"/>
</dbReference>
<dbReference type="Proteomes" id="UP001231189">
    <property type="component" value="Unassembled WGS sequence"/>
</dbReference>
<evidence type="ECO:0000313" key="2">
    <source>
        <dbReference type="EMBL" id="KAK1666346.1"/>
    </source>
</evidence>
<name>A0AAD8SXU4_LOLMU</name>
<comment type="caution">
    <text evidence="2">The sequence shown here is derived from an EMBL/GenBank/DDBJ whole genome shotgun (WGS) entry which is preliminary data.</text>
</comment>
<dbReference type="InterPro" id="IPR005174">
    <property type="entry name" value="KIB1-4_b-propeller"/>
</dbReference>
<dbReference type="PANTHER" id="PTHR44586:SF25">
    <property type="entry name" value="(WILD MALAYSIAN BANANA) HYPOTHETICAL PROTEIN"/>
    <property type="match status" value="1"/>
</dbReference>
<organism evidence="2 3">
    <name type="scientific">Lolium multiflorum</name>
    <name type="common">Italian ryegrass</name>
    <name type="synonym">Lolium perenne subsp. multiflorum</name>
    <dbReference type="NCBI Taxonomy" id="4521"/>
    <lineage>
        <taxon>Eukaryota</taxon>
        <taxon>Viridiplantae</taxon>
        <taxon>Streptophyta</taxon>
        <taxon>Embryophyta</taxon>
        <taxon>Tracheophyta</taxon>
        <taxon>Spermatophyta</taxon>
        <taxon>Magnoliopsida</taxon>
        <taxon>Liliopsida</taxon>
        <taxon>Poales</taxon>
        <taxon>Poaceae</taxon>
        <taxon>BOP clade</taxon>
        <taxon>Pooideae</taxon>
        <taxon>Poodae</taxon>
        <taxon>Poeae</taxon>
        <taxon>Poeae Chloroplast Group 2 (Poeae type)</taxon>
        <taxon>Loliodinae</taxon>
        <taxon>Loliinae</taxon>
        <taxon>Lolium</taxon>
    </lineage>
</organism>
<keyword evidence="3" id="KW-1185">Reference proteome</keyword>
<evidence type="ECO:0000259" key="1">
    <source>
        <dbReference type="Pfam" id="PF03478"/>
    </source>
</evidence>
<dbReference type="AlphaFoldDB" id="A0AAD8SXU4"/>